<accession>A0A0A9YT37</accession>
<reference evidence="1" key="2">
    <citation type="submission" date="2014-07" db="EMBL/GenBank/DDBJ databases">
        <authorList>
            <person name="Hull J."/>
        </authorList>
    </citation>
    <scope>NUCLEOTIDE SEQUENCE</scope>
</reference>
<dbReference type="EMBL" id="GDHC01014376">
    <property type="protein sequence ID" value="JAQ04253.1"/>
    <property type="molecule type" value="Transcribed_RNA"/>
</dbReference>
<gene>
    <name evidence="1" type="primary">ZFYVE16</name>
    <name evidence="1" type="ORF">CM83_15053</name>
    <name evidence="2" type="ORF">g.10429</name>
</gene>
<dbReference type="AlphaFoldDB" id="A0A0A9YT37"/>
<evidence type="ECO:0000313" key="1">
    <source>
        <dbReference type="EMBL" id="JAG34791.1"/>
    </source>
</evidence>
<reference evidence="1" key="1">
    <citation type="journal article" date="2014" name="PLoS ONE">
        <title>Transcriptome-Based Identification of ABC Transporters in the Western Tarnished Plant Bug Lygus hesperus.</title>
        <authorList>
            <person name="Hull J.J."/>
            <person name="Chaney K."/>
            <person name="Geib S.M."/>
            <person name="Fabrick J.A."/>
            <person name="Brent C.S."/>
            <person name="Walsh D."/>
            <person name="Lavine L.C."/>
        </authorList>
    </citation>
    <scope>NUCLEOTIDE SEQUENCE</scope>
</reference>
<protein>
    <submittedName>
        <fullName evidence="1">Zinc finger FYVE domain-containing protein 16</fullName>
    </submittedName>
</protein>
<evidence type="ECO:0000313" key="2">
    <source>
        <dbReference type="EMBL" id="JAQ04253.1"/>
    </source>
</evidence>
<organism evidence="1">
    <name type="scientific">Lygus hesperus</name>
    <name type="common">Western plant bug</name>
    <dbReference type="NCBI Taxonomy" id="30085"/>
    <lineage>
        <taxon>Eukaryota</taxon>
        <taxon>Metazoa</taxon>
        <taxon>Ecdysozoa</taxon>
        <taxon>Arthropoda</taxon>
        <taxon>Hexapoda</taxon>
        <taxon>Insecta</taxon>
        <taxon>Pterygota</taxon>
        <taxon>Neoptera</taxon>
        <taxon>Paraneoptera</taxon>
        <taxon>Hemiptera</taxon>
        <taxon>Heteroptera</taxon>
        <taxon>Panheteroptera</taxon>
        <taxon>Cimicomorpha</taxon>
        <taxon>Miridae</taxon>
        <taxon>Mirini</taxon>
        <taxon>Lygus</taxon>
    </lineage>
</organism>
<proteinExistence type="predicted"/>
<sequence length="155" mass="17371">MDLFKKGFIHPNAHGSYSLKKILPAMCPDFQYGVFGNEHRFDDTVTSNTDHDDIVSGRAEKVFGLSSSMGADGEGQQDEQRGDNAMGVYRLWYHQEGGSTIQELQRSQRMSLSPLDNFRMNSCSSSLSRYGVDKSSHLHTLPIPAIMPVDVRERT</sequence>
<reference evidence="2" key="3">
    <citation type="journal article" date="2016" name="Gigascience">
        <title>De novo construction of an expanded transcriptome assembly for the western tarnished plant bug, Lygus hesperus.</title>
        <authorList>
            <person name="Tassone E.E."/>
            <person name="Geib S.M."/>
            <person name="Hall B."/>
            <person name="Fabrick J.A."/>
            <person name="Brent C.S."/>
            <person name="Hull J.J."/>
        </authorList>
    </citation>
    <scope>NUCLEOTIDE SEQUENCE</scope>
</reference>
<name>A0A0A9YT37_LYGHE</name>
<dbReference type="EMBL" id="GBHO01008813">
    <property type="protein sequence ID" value="JAG34791.1"/>
    <property type="molecule type" value="Transcribed_RNA"/>
</dbReference>